<reference evidence="2 3" key="1">
    <citation type="submission" date="2019-02" db="EMBL/GenBank/DDBJ databases">
        <title>Deep-cultivation of Planctomycetes and their phenomic and genomic characterization uncovers novel biology.</title>
        <authorList>
            <person name="Wiegand S."/>
            <person name="Jogler M."/>
            <person name="Boedeker C."/>
            <person name="Pinto D."/>
            <person name="Vollmers J."/>
            <person name="Rivas-Marin E."/>
            <person name="Kohn T."/>
            <person name="Peeters S.H."/>
            <person name="Heuer A."/>
            <person name="Rast P."/>
            <person name="Oberbeckmann S."/>
            <person name="Bunk B."/>
            <person name="Jeske O."/>
            <person name="Meyerdierks A."/>
            <person name="Storesund J.E."/>
            <person name="Kallscheuer N."/>
            <person name="Luecker S."/>
            <person name="Lage O.M."/>
            <person name="Pohl T."/>
            <person name="Merkel B.J."/>
            <person name="Hornburger P."/>
            <person name="Mueller R.-W."/>
            <person name="Bruemmer F."/>
            <person name="Labrenz M."/>
            <person name="Spormann A.M."/>
            <person name="Op Den Camp H."/>
            <person name="Overmann J."/>
            <person name="Amann R."/>
            <person name="Jetten M.S.M."/>
            <person name="Mascher T."/>
            <person name="Medema M.H."/>
            <person name="Devos D.P."/>
            <person name="Kaster A.-K."/>
            <person name="Ovreas L."/>
            <person name="Rohde M."/>
            <person name="Galperin M.Y."/>
            <person name="Jogler C."/>
        </authorList>
    </citation>
    <scope>NUCLEOTIDE SEQUENCE [LARGE SCALE GENOMIC DNA]</scope>
    <source>
        <strain evidence="2 3">Poly59</strain>
    </source>
</reference>
<evidence type="ECO:0000313" key="2">
    <source>
        <dbReference type="EMBL" id="TWU49201.1"/>
    </source>
</evidence>
<dbReference type="RefSeq" id="WP_246151749.1">
    <property type="nucleotide sequence ID" value="NZ_SJPX01000004.1"/>
</dbReference>
<organism evidence="2 3">
    <name type="scientific">Rubripirellula reticaptiva</name>
    <dbReference type="NCBI Taxonomy" id="2528013"/>
    <lineage>
        <taxon>Bacteria</taxon>
        <taxon>Pseudomonadati</taxon>
        <taxon>Planctomycetota</taxon>
        <taxon>Planctomycetia</taxon>
        <taxon>Pirellulales</taxon>
        <taxon>Pirellulaceae</taxon>
        <taxon>Rubripirellula</taxon>
    </lineage>
</organism>
<proteinExistence type="predicted"/>
<dbReference type="Proteomes" id="UP000317977">
    <property type="component" value="Unassembled WGS sequence"/>
</dbReference>
<evidence type="ECO:0000256" key="1">
    <source>
        <dbReference type="SAM" id="SignalP"/>
    </source>
</evidence>
<feature type="chain" id="PRO_5022885100" evidence="1">
    <location>
        <begin position="24"/>
        <end position="189"/>
    </location>
</feature>
<evidence type="ECO:0000313" key="3">
    <source>
        <dbReference type="Proteomes" id="UP000317977"/>
    </source>
</evidence>
<protein>
    <submittedName>
        <fullName evidence="2">Uncharacterized protein</fullName>
    </submittedName>
</protein>
<keyword evidence="1" id="KW-0732">Signal</keyword>
<dbReference type="AlphaFoldDB" id="A0A5C6ENL4"/>
<sequence length="189" mass="20893" precursor="true">MKLLSIRRMVPALAVAISLSAVTAALEAQEYIVNEQVISDVKVEGGFHNESYAGDSYAGDSYEGGSCADGNCGGSGGEVYVGDGAVAGGVVNRSYGNPDLFYNYYTQGNANGVNAKMYLSPMPVPPNVGHTHLTYQPFYPEEMLYWHKNKFHNYYDNGRGMNRTRAMYYSPPVRQTASNIYWNFLRIPR</sequence>
<comment type="caution">
    <text evidence="2">The sequence shown here is derived from an EMBL/GenBank/DDBJ whole genome shotgun (WGS) entry which is preliminary data.</text>
</comment>
<gene>
    <name evidence="2" type="ORF">Poly59_38150</name>
</gene>
<keyword evidence="3" id="KW-1185">Reference proteome</keyword>
<accession>A0A5C6ENL4</accession>
<name>A0A5C6ENL4_9BACT</name>
<feature type="signal peptide" evidence="1">
    <location>
        <begin position="1"/>
        <end position="23"/>
    </location>
</feature>
<dbReference type="EMBL" id="SJPX01000004">
    <property type="protein sequence ID" value="TWU49201.1"/>
    <property type="molecule type" value="Genomic_DNA"/>
</dbReference>